<dbReference type="PANTHER" id="PTHR34473:SF2">
    <property type="entry name" value="UPF0699 TRANSMEMBRANE PROTEIN YDBT"/>
    <property type="match status" value="1"/>
</dbReference>
<evidence type="ECO:0000259" key="2">
    <source>
        <dbReference type="Pfam" id="PF03703"/>
    </source>
</evidence>
<dbReference type="AlphaFoldDB" id="E6U077"/>
<accession>E6U077</accession>
<feature type="transmembrane region" description="Helical" evidence="1">
    <location>
        <begin position="186"/>
        <end position="210"/>
    </location>
</feature>
<reference evidence="3 4" key="1">
    <citation type="submission" date="2010-12" db="EMBL/GenBank/DDBJ databases">
        <title>Complete sequence of Bacillus cellulosilyticus DSM 2522.</title>
        <authorList>
            <consortium name="US DOE Joint Genome Institute"/>
            <person name="Lucas S."/>
            <person name="Copeland A."/>
            <person name="Lapidus A."/>
            <person name="Cheng J.-F."/>
            <person name="Bruce D."/>
            <person name="Goodwin L."/>
            <person name="Pitluck S."/>
            <person name="Chertkov O."/>
            <person name="Detter J.C."/>
            <person name="Han C."/>
            <person name="Tapia R."/>
            <person name="Land M."/>
            <person name="Hauser L."/>
            <person name="Jeffries C."/>
            <person name="Kyrpides N."/>
            <person name="Ivanova N."/>
            <person name="Mikhailova N."/>
            <person name="Brumm P."/>
            <person name="Mead D."/>
            <person name="Woyke T."/>
        </authorList>
    </citation>
    <scope>NUCLEOTIDE SEQUENCE [LARGE SCALE GENOMIC DNA]</scope>
    <source>
        <strain evidence="4">ATCC 21833 / DSM 2522 / FERM P-1141 / JCM 9156 / N-4</strain>
    </source>
</reference>
<dbReference type="OrthoDB" id="2195155at2"/>
<feature type="domain" description="YdbS-like PH" evidence="2">
    <location>
        <begin position="402"/>
        <end position="455"/>
    </location>
</feature>
<dbReference type="Proteomes" id="UP000001401">
    <property type="component" value="Chromosome"/>
</dbReference>
<dbReference type="HOGENOM" id="CLU_024617_6_0_9"/>
<evidence type="ECO:0000313" key="3">
    <source>
        <dbReference type="EMBL" id="ADU30193.1"/>
    </source>
</evidence>
<gene>
    <name evidence="3" type="ordered locus">Bcell_1931</name>
</gene>
<name>E6U077_EVAC2</name>
<sequence>MNEWRRQHSIAIFFGFLGSLKELIFTFIAIFIFGQSSQIGGPFFYSVFFSIVLVSTLILGVIKWWTFKYQLNEQELQIKQGLIFKKNRYIRKERIQSIDIQAKLLQRLFNLVELRIETAGGGAEPEFRIVALKKEEARFIKEQLLINDKEDEEFEMIHEEESFTDEMFEEENNDHSFHWALSKKRLIIAALTSSGIGIVATFIAAIVSQAQQFIPDTFYEYFFGWIMHSSIIYIGFIVLFILLIAWFISIGNTILKYGMFRIETKGDEVHISRGVLERRQLTLSANRITAVRIVQNLFRQPFGYAAVYVESAGGGSAEEDLSTILIPLCKKKEVNDIIQHIIPSFVVEREYEKLPRKSLRRYMIKLLLPSLILAAIVTYLLPYGWLSFILPFFAILLGIMQYYDAGIGISKQLLLIKSRKISLSEVIIPRNRIQSMSSSQSILQRFDDLHTIHVAILSSISGKNFSLRHISGGQREKGFHWYSYESNNKK</sequence>
<feature type="transmembrane region" description="Helical" evidence="1">
    <location>
        <begin position="12"/>
        <end position="33"/>
    </location>
</feature>
<dbReference type="Pfam" id="PF03703">
    <property type="entry name" value="bPH_2"/>
    <property type="match status" value="3"/>
</dbReference>
<keyword evidence="4" id="KW-1185">Reference proteome</keyword>
<organism evidence="3 4">
    <name type="scientific">Evansella cellulosilytica (strain ATCC 21833 / DSM 2522 / FERM P-1141 / JCM 9156 / N-4)</name>
    <name type="common">Bacillus cellulosilyticus</name>
    <dbReference type="NCBI Taxonomy" id="649639"/>
    <lineage>
        <taxon>Bacteria</taxon>
        <taxon>Bacillati</taxon>
        <taxon>Bacillota</taxon>
        <taxon>Bacilli</taxon>
        <taxon>Bacillales</taxon>
        <taxon>Bacillaceae</taxon>
        <taxon>Evansella</taxon>
    </lineage>
</organism>
<evidence type="ECO:0000256" key="1">
    <source>
        <dbReference type="SAM" id="Phobius"/>
    </source>
</evidence>
<dbReference type="InterPro" id="IPR014529">
    <property type="entry name" value="UCP026631"/>
</dbReference>
<feature type="transmembrane region" description="Helical" evidence="1">
    <location>
        <begin position="230"/>
        <end position="255"/>
    </location>
</feature>
<dbReference type="InterPro" id="IPR005182">
    <property type="entry name" value="YdbS-like_PH"/>
</dbReference>
<feature type="domain" description="YdbS-like PH" evidence="2">
    <location>
        <begin position="64"/>
        <end position="144"/>
    </location>
</feature>
<dbReference type="KEGG" id="bco:Bcell_1931"/>
<feature type="transmembrane region" description="Helical" evidence="1">
    <location>
        <begin position="362"/>
        <end position="382"/>
    </location>
</feature>
<evidence type="ECO:0000313" key="4">
    <source>
        <dbReference type="Proteomes" id="UP000001401"/>
    </source>
</evidence>
<keyword evidence="1" id="KW-1133">Transmembrane helix</keyword>
<dbReference type="RefSeq" id="WP_013488529.1">
    <property type="nucleotide sequence ID" value="NC_014829.1"/>
</dbReference>
<dbReference type="eggNOG" id="COG3428">
    <property type="taxonomic scope" value="Bacteria"/>
</dbReference>
<feature type="transmembrane region" description="Helical" evidence="1">
    <location>
        <begin position="39"/>
        <end position="62"/>
    </location>
</feature>
<proteinExistence type="predicted"/>
<keyword evidence="1" id="KW-0812">Transmembrane</keyword>
<protein>
    <submittedName>
        <fullName evidence="3">Membrane-flanked domain</fullName>
    </submittedName>
</protein>
<feature type="transmembrane region" description="Helical" evidence="1">
    <location>
        <begin position="388"/>
        <end position="410"/>
    </location>
</feature>
<dbReference type="STRING" id="649639.Bcell_1931"/>
<keyword evidence="1" id="KW-0472">Membrane</keyword>
<dbReference type="PIRSF" id="PIRSF026631">
    <property type="entry name" value="UCP026631"/>
    <property type="match status" value="1"/>
</dbReference>
<dbReference type="EMBL" id="CP002394">
    <property type="protein sequence ID" value="ADU30193.1"/>
    <property type="molecule type" value="Genomic_DNA"/>
</dbReference>
<feature type="domain" description="YdbS-like PH" evidence="2">
    <location>
        <begin position="260"/>
        <end position="341"/>
    </location>
</feature>
<dbReference type="PANTHER" id="PTHR34473">
    <property type="entry name" value="UPF0699 TRANSMEMBRANE PROTEIN YDBS"/>
    <property type="match status" value="1"/>
</dbReference>